<feature type="region of interest" description="Disordered" evidence="1">
    <location>
        <begin position="43"/>
        <end position="69"/>
    </location>
</feature>
<name>A0AAW6P0Z3_9PSED</name>
<dbReference type="AlphaFoldDB" id="A0AAW6P0Z3"/>
<reference evidence="2" key="1">
    <citation type="submission" date="2023-03" db="EMBL/GenBank/DDBJ databases">
        <title>Draft assemblies of triclosan tolerant bacteria isolated from returned activated sludge.</title>
        <authorList>
            <person name="Van Hamelsveld S."/>
        </authorList>
    </citation>
    <scope>NUCLEOTIDE SEQUENCE</scope>
    <source>
        <strain evidence="2">GW210015_S63</strain>
    </source>
</reference>
<protein>
    <submittedName>
        <fullName evidence="2">Uncharacterized protein</fullName>
    </submittedName>
</protein>
<evidence type="ECO:0000313" key="2">
    <source>
        <dbReference type="EMBL" id="MDF3841088.1"/>
    </source>
</evidence>
<comment type="caution">
    <text evidence="2">The sequence shown here is derived from an EMBL/GenBank/DDBJ whole genome shotgun (WGS) entry which is preliminary data.</text>
</comment>
<feature type="compositionally biased region" description="Basic residues" evidence="1">
    <location>
        <begin position="46"/>
        <end position="69"/>
    </location>
</feature>
<proteinExistence type="predicted"/>
<sequence length="69" mass="7827">MRLSSSITLSLDITHFSPAAIVRLFAGSRDFLPAPELYCSPVPRERHGKSGVARAKRKARKYRQMRKGR</sequence>
<dbReference type="EMBL" id="JARJLR010000104">
    <property type="protein sequence ID" value="MDF3841088.1"/>
    <property type="molecule type" value="Genomic_DNA"/>
</dbReference>
<accession>A0AAW6P0Z3</accession>
<evidence type="ECO:0000256" key="1">
    <source>
        <dbReference type="SAM" id="MobiDB-lite"/>
    </source>
</evidence>
<evidence type="ECO:0000313" key="3">
    <source>
        <dbReference type="Proteomes" id="UP001220662"/>
    </source>
</evidence>
<dbReference type="RefSeq" id="WP_276213936.1">
    <property type="nucleotide sequence ID" value="NZ_JARJLR010000104.1"/>
</dbReference>
<organism evidence="2 3">
    <name type="scientific">Pseudomonas citronellolis</name>
    <dbReference type="NCBI Taxonomy" id="53408"/>
    <lineage>
        <taxon>Bacteria</taxon>
        <taxon>Pseudomonadati</taxon>
        <taxon>Pseudomonadota</taxon>
        <taxon>Gammaproteobacteria</taxon>
        <taxon>Pseudomonadales</taxon>
        <taxon>Pseudomonadaceae</taxon>
        <taxon>Pseudomonas</taxon>
    </lineage>
</organism>
<gene>
    <name evidence="2" type="ORF">P3W55_05120</name>
</gene>
<dbReference type="Proteomes" id="UP001220662">
    <property type="component" value="Unassembled WGS sequence"/>
</dbReference>